<reference evidence="3 4" key="1">
    <citation type="submission" date="2022-12" db="EMBL/GenBank/DDBJ databases">
        <title>Chromosome-level genome of Tegillarca granosa.</title>
        <authorList>
            <person name="Kim J."/>
        </authorList>
    </citation>
    <scope>NUCLEOTIDE SEQUENCE [LARGE SCALE GENOMIC DNA]</scope>
    <source>
        <strain evidence="3">Teg-2019</strain>
        <tissue evidence="3">Adductor muscle</tissue>
    </source>
</reference>
<evidence type="ECO:0000313" key="3">
    <source>
        <dbReference type="EMBL" id="KAJ8302873.1"/>
    </source>
</evidence>
<dbReference type="Proteomes" id="UP001217089">
    <property type="component" value="Unassembled WGS sequence"/>
</dbReference>
<evidence type="ECO:0000313" key="4">
    <source>
        <dbReference type="Proteomes" id="UP001217089"/>
    </source>
</evidence>
<keyword evidence="1" id="KW-0472">Membrane</keyword>
<evidence type="ECO:0000256" key="2">
    <source>
        <dbReference type="SAM" id="SignalP"/>
    </source>
</evidence>
<accession>A0ABQ9EC22</accession>
<comment type="caution">
    <text evidence="3">The sequence shown here is derived from an EMBL/GenBank/DDBJ whole genome shotgun (WGS) entry which is preliminary data.</text>
</comment>
<feature type="transmembrane region" description="Helical" evidence="1">
    <location>
        <begin position="651"/>
        <end position="668"/>
    </location>
</feature>
<sequence length="1635" mass="187544">MLKMPISVLLFLLLVADLESASVQQKDVPVTRVHLVFMNHLDVGYAGYIGNIINEYFDIYFPRAISMAEGLIDLKYGERFIYTTHPWLCPKPEAIKAFTYAVNKGYITWHAGPMNMQFEMFEPSLANFSLQISADLDKRFGIKRKFKVVSQRDVPVGVNDRTAPPAFPKIFNWKFQNSSIIGLWHKGGYPDNPGPVPIHPGGLSWNDCATFPGFDHALCFAFRTDNSGPPKSVQEILSNFEVARGQFPDAYVKASTLESFIEAVQPIKSKLPVITQESGDTWINGIASDPRKVAEFRAIMRLRKKCIESGNCSLSDDRFYNSSRFLVKPAEHTWGLWAPNDNIHWTNAQFHKYMNSTGFVRCVRAWQEQRNFSYLAIDALQNHSLAWDLRHELSKLYALEPDLSDGAISKLIDPLFNTSWASKTNVLGKFVYQTFDDGDFNYFDRHYAWTASFLGAVGKPNMSKNASPVSQLWETSLLNLYRSKEIDVSLQWFGKTTTRLPESLNFLFNPTQNTDRAHWMIHKLGQWIDPLNVVLNGSQRLHVVDRGVYYINSKSQGMEIVSYDAGLVNVLTPDWSVNALSLPLKPIMSVDGMAFNLYNNVWDTNYIYWYPFEQRDIDQKFRFTLNFKSPKSKFDKTFGPFFFKKQSFKKSTMLVILVSFLLVLSLNITFKTDILLCLFILIYIYILYILILVLFIYILMHNKISLIDYIKFTGIDGKIIIKSEIFFNIIFPILMPKLLLFKIDVSLQWFGKTTTRLPESLNFVFIPTQNTDGAHWKIHKLGQWIDPLNVVLNGSQRLHGMEIVSYDAGLVNVLTPDWGVNAFSLPLKPIMSVDGMAFNLYNNLWGTNYIYWYPFEQRDIDQKFRFTLNFESPKSKFYKVYQQKIFFFIPNLNLDILFKLTVTTCLLLLLSGYLESASVHVGYADYIGTIINWYFDKFFSLAISLSEGLRTFKYAERFIYTTHPWLVSMYLDCPPNFVLSGVQIHCPKEADIAAFTRAIKKGDITWHAGPMNMQFEMFEPSLANFSLQIGIDLDKRFGINRKYKVVSQRDVPGITQAVVPLFESVGIEAISVGVNPYTAPPGFPKLFQWKFQNSSILGTWHKGGYPFNPGPNPGRPGGLSWNDCVTFPGFDQAMCYAFRDDNSGPPHSIQEILSNYEIARGQFPDAYVQASTFEEFFETVQPIKSKLPVITQESGDTWTQGIASDPRKVAEFRALSRLRKTCIESGNCSLSDPRFYNSSRFLIKPAEHTWGCNNVKDNKHWTNVQFQQVRNGSMFVKCEKTWSEQRKFSYLAIDALQNHSLAEELRQELKNIDAVKPDLAGYVNIQDKYKDQTCNGFTLQFTSGGALSKYHGLPALIYSERFVYQTYDDGDFIYNNRFYPFMGSTLYDFGKPGMSKNASPISRLWETSLLNLYKSKTGCSFVAEIQMSDKETVTYFGAPSLIYVLYNATSVKSGGTLKPKVDVQLQWFEKTTTRLPEALFFQFIPSQNSDNAHWMLHKLGQWIDPLNVVQNGSQRLHVVDKGVYYTNAKSQGMEIVSYDAALVNVLTPDWGLNTLPVPLKQIRSVNGMAFNLYNNVWNTNYICWYPYEQRDKDQKFRFTLLFNSPKPKYDRVNIDKNKALKFESFLKGKNWNFAG</sequence>
<keyword evidence="1" id="KW-1133">Transmembrane helix</keyword>
<organism evidence="3 4">
    <name type="scientific">Tegillarca granosa</name>
    <name type="common">Malaysian cockle</name>
    <name type="synonym">Anadara granosa</name>
    <dbReference type="NCBI Taxonomy" id="220873"/>
    <lineage>
        <taxon>Eukaryota</taxon>
        <taxon>Metazoa</taxon>
        <taxon>Spiralia</taxon>
        <taxon>Lophotrochozoa</taxon>
        <taxon>Mollusca</taxon>
        <taxon>Bivalvia</taxon>
        <taxon>Autobranchia</taxon>
        <taxon>Pteriomorphia</taxon>
        <taxon>Arcoida</taxon>
        <taxon>Arcoidea</taxon>
        <taxon>Arcidae</taxon>
        <taxon>Tegillarca</taxon>
    </lineage>
</organism>
<feature type="signal peptide" evidence="2">
    <location>
        <begin position="1"/>
        <end position="20"/>
    </location>
</feature>
<dbReference type="InterPro" id="IPR032482">
    <property type="entry name" value="DUF5054"/>
</dbReference>
<gene>
    <name evidence="3" type="ORF">KUTeg_019269</name>
</gene>
<keyword evidence="2" id="KW-0732">Signal</keyword>
<dbReference type="Pfam" id="PF16477">
    <property type="entry name" value="DUF5054"/>
    <property type="match status" value="2"/>
</dbReference>
<proteinExistence type="predicted"/>
<keyword evidence="4" id="KW-1185">Reference proteome</keyword>
<feature type="transmembrane region" description="Helical" evidence="1">
    <location>
        <begin position="675"/>
        <end position="699"/>
    </location>
</feature>
<protein>
    <recommendedName>
        <fullName evidence="5">Glycoside hydrolase family 38 N-terminal domain-containing protein</fullName>
    </recommendedName>
</protein>
<feature type="chain" id="PRO_5047247127" description="Glycoside hydrolase family 38 N-terminal domain-containing protein" evidence="2">
    <location>
        <begin position="21"/>
        <end position="1635"/>
    </location>
</feature>
<evidence type="ECO:0000256" key="1">
    <source>
        <dbReference type="SAM" id="Phobius"/>
    </source>
</evidence>
<evidence type="ECO:0008006" key="5">
    <source>
        <dbReference type="Google" id="ProtNLM"/>
    </source>
</evidence>
<dbReference type="EMBL" id="JARBDR010000917">
    <property type="protein sequence ID" value="KAJ8302873.1"/>
    <property type="molecule type" value="Genomic_DNA"/>
</dbReference>
<keyword evidence="1" id="KW-0812">Transmembrane</keyword>
<name>A0ABQ9EC22_TEGGR</name>